<name>A0A8J7GE07_9ACTN</name>
<feature type="transmembrane region" description="Helical" evidence="6">
    <location>
        <begin position="276"/>
        <end position="294"/>
    </location>
</feature>
<feature type="transmembrane region" description="Helical" evidence="6">
    <location>
        <begin position="12"/>
        <end position="36"/>
    </location>
</feature>
<dbReference type="GO" id="GO:0005886">
    <property type="term" value="C:plasma membrane"/>
    <property type="evidence" value="ECO:0007669"/>
    <property type="project" value="UniProtKB-SubCell"/>
</dbReference>
<dbReference type="CDD" id="cd06173">
    <property type="entry name" value="MFS_MefA_like"/>
    <property type="match status" value="1"/>
</dbReference>
<evidence type="ECO:0000256" key="6">
    <source>
        <dbReference type="SAM" id="Phobius"/>
    </source>
</evidence>
<dbReference type="PANTHER" id="PTHR23513">
    <property type="entry name" value="INTEGRAL MEMBRANE EFFLUX PROTEIN-RELATED"/>
    <property type="match status" value="1"/>
</dbReference>
<sequence>MREALRNRDFRLLLTGQFLSSLGDWLLVVAAPFYVWQLTGSALATGLAIAAEMVPALLLGPVAGVFVDRWDHRAVMIAADVLRAGATGLLLCVHSADQVWVIYVALALESSFSQFFLPARQALIPALVGRGTALVSANSLGAFVSGTIRLVGAPLGGALYAVVGFGPVIGVDAGTYLASAALIALVRHRTGRAGGAGRSGRTGPLSGGRTRPVPGGRGALRRFGAEVTQGWAHVRTAPGFAATFGAAGLFFVGNSALTALLVPFVSGVLHAGSRTLGLLLGGLGAGFVVGAPLGRYVTARVPLRRSLAGAFGALGVVFLLAFHAPDVVSATVLFALIGPPAVCALVAIDTFIQRETADGILGRVSAAYLTLQAAATLLGSLAGAALGQGWSTDGTIDLAGALVLAAAGCSFLIPTPERGQAPGPAH</sequence>
<dbReference type="InterPro" id="IPR036259">
    <property type="entry name" value="MFS_trans_sf"/>
</dbReference>
<dbReference type="SUPFAM" id="SSF103473">
    <property type="entry name" value="MFS general substrate transporter"/>
    <property type="match status" value="1"/>
</dbReference>
<dbReference type="RefSeq" id="WP_197003873.1">
    <property type="nucleotide sequence ID" value="NZ_BONS01000022.1"/>
</dbReference>
<keyword evidence="4 6" id="KW-1133">Transmembrane helix</keyword>
<evidence type="ECO:0000256" key="2">
    <source>
        <dbReference type="ARBA" id="ARBA00022475"/>
    </source>
</evidence>
<gene>
    <name evidence="7" type="ORF">IW245_003153</name>
</gene>
<dbReference type="EMBL" id="JADOUF010000001">
    <property type="protein sequence ID" value="MBG6136959.1"/>
    <property type="molecule type" value="Genomic_DNA"/>
</dbReference>
<feature type="transmembrane region" description="Helical" evidence="6">
    <location>
        <begin position="42"/>
        <end position="67"/>
    </location>
</feature>
<evidence type="ECO:0000256" key="3">
    <source>
        <dbReference type="ARBA" id="ARBA00022692"/>
    </source>
</evidence>
<dbReference type="AlphaFoldDB" id="A0A8J7GE07"/>
<proteinExistence type="predicted"/>
<evidence type="ECO:0000256" key="1">
    <source>
        <dbReference type="ARBA" id="ARBA00004651"/>
    </source>
</evidence>
<dbReference type="GO" id="GO:0022857">
    <property type="term" value="F:transmembrane transporter activity"/>
    <property type="evidence" value="ECO:0007669"/>
    <property type="project" value="InterPro"/>
</dbReference>
<evidence type="ECO:0000313" key="8">
    <source>
        <dbReference type="Proteomes" id="UP000622552"/>
    </source>
</evidence>
<accession>A0A8J7GE07</accession>
<dbReference type="Pfam" id="PF07690">
    <property type="entry name" value="MFS_1"/>
    <property type="match status" value="1"/>
</dbReference>
<evidence type="ECO:0000256" key="5">
    <source>
        <dbReference type="ARBA" id="ARBA00023136"/>
    </source>
</evidence>
<feature type="transmembrane region" description="Helical" evidence="6">
    <location>
        <begin position="364"/>
        <end position="386"/>
    </location>
</feature>
<organism evidence="7 8">
    <name type="scientific">Longispora fulva</name>
    <dbReference type="NCBI Taxonomy" id="619741"/>
    <lineage>
        <taxon>Bacteria</taxon>
        <taxon>Bacillati</taxon>
        <taxon>Actinomycetota</taxon>
        <taxon>Actinomycetes</taxon>
        <taxon>Micromonosporales</taxon>
        <taxon>Micromonosporaceae</taxon>
        <taxon>Longispora</taxon>
    </lineage>
</organism>
<feature type="transmembrane region" description="Helical" evidence="6">
    <location>
        <begin position="306"/>
        <end position="324"/>
    </location>
</feature>
<dbReference type="Proteomes" id="UP000622552">
    <property type="component" value="Unassembled WGS sequence"/>
</dbReference>
<keyword evidence="2" id="KW-1003">Cell membrane</keyword>
<evidence type="ECO:0000313" key="7">
    <source>
        <dbReference type="EMBL" id="MBG6136959.1"/>
    </source>
</evidence>
<dbReference type="PANTHER" id="PTHR23513:SF6">
    <property type="entry name" value="MAJOR FACILITATOR SUPERFAMILY ASSOCIATED DOMAIN-CONTAINING PROTEIN"/>
    <property type="match status" value="1"/>
</dbReference>
<reference evidence="7" key="1">
    <citation type="submission" date="2020-11" db="EMBL/GenBank/DDBJ databases">
        <title>Sequencing the genomes of 1000 actinobacteria strains.</title>
        <authorList>
            <person name="Klenk H.-P."/>
        </authorList>
    </citation>
    <scope>NUCLEOTIDE SEQUENCE</scope>
    <source>
        <strain evidence="7">DSM 45356</strain>
    </source>
</reference>
<feature type="transmembrane region" description="Helical" evidence="6">
    <location>
        <begin position="330"/>
        <end position="352"/>
    </location>
</feature>
<keyword evidence="3 6" id="KW-0812">Transmembrane</keyword>
<feature type="transmembrane region" description="Helical" evidence="6">
    <location>
        <begin position="131"/>
        <end position="152"/>
    </location>
</feature>
<feature type="transmembrane region" description="Helical" evidence="6">
    <location>
        <begin position="240"/>
        <end position="264"/>
    </location>
</feature>
<dbReference type="Gene3D" id="1.20.1250.20">
    <property type="entry name" value="MFS general substrate transporter like domains"/>
    <property type="match status" value="1"/>
</dbReference>
<dbReference type="InterPro" id="IPR011701">
    <property type="entry name" value="MFS"/>
</dbReference>
<comment type="subcellular location">
    <subcellularLocation>
        <location evidence="1">Cell membrane</location>
        <topology evidence="1">Multi-pass membrane protein</topology>
    </subcellularLocation>
</comment>
<keyword evidence="8" id="KW-1185">Reference proteome</keyword>
<keyword evidence="5 6" id="KW-0472">Membrane</keyword>
<comment type="caution">
    <text evidence="7">The sequence shown here is derived from an EMBL/GenBank/DDBJ whole genome shotgun (WGS) entry which is preliminary data.</text>
</comment>
<protein>
    <submittedName>
        <fullName evidence="7">Putative MFS family arabinose efflux permease</fullName>
    </submittedName>
</protein>
<feature type="transmembrane region" description="Helical" evidence="6">
    <location>
        <begin position="398"/>
        <end position="415"/>
    </location>
</feature>
<feature type="transmembrane region" description="Helical" evidence="6">
    <location>
        <begin position="158"/>
        <end position="186"/>
    </location>
</feature>
<evidence type="ECO:0000256" key="4">
    <source>
        <dbReference type="ARBA" id="ARBA00022989"/>
    </source>
</evidence>